<dbReference type="PANTHER" id="PTHR24028:SF146">
    <property type="entry name" value="CADHERIN 96CB, ISOFORM D-RELATED"/>
    <property type="match status" value="1"/>
</dbReference>
<feature type="domain" description="Cadherin" evidence="15">
    <location>
        <begin position="460"/>
        <end position="564"/>
    </location>
</feature>
<feature type="region of interest" description="Disordered" evidence="12">
    <location>
        <begin position="887"/>
        <end position="929"/>
    </location>
</feature>
<dbReference type="InterPro" id="IPR015919">
    <property type="entry name" value="Cadherin-like_sf"/>
</dbReference>
<feature type="domain" description="Cadherin" evidence="15">
    <location>
        <begin position="242"/>
        <end position="349"/>
    </location>
</feature>
<dbReference type="GO" id="GO:0005509">
    <property type="term" value="F:calcium ion binding"/>
    <property type="evidence" value="ECO:0007669"/>
    <property type="project" value="UniProtKB-UniRule"/>
</dbReference>
<dbReference type="SUPFAM" id="SSF49313">
    <property type="entry name" value="Cadherin-like"/>
    <property type="match status" value="5"/>
</dbReference>
<proteinExistence type="evidence at transcript level"/>
<feature type="domain" description="Cadherin" evidence="15">
    <location>
        <begin position="568"/>
        <end position="676"/>
    </location>
</feature>
<evidence type="ECO:0000256" key="1">
    <source>
        <dbReference type="ARBA" id="ARBA00004251"/>
    </source>
</evidence>
<keyword evidence="7" id="KW-0130">Cell adhesion</keyword>
<dbReference type="SMART" id="SM00112">
    <property type="entry name" value="CA"/>
    <property type="match status" value="5"/>
</dbReference>
<feature type="compositionally biased region" description="Pro residues" evidence="12">
    <location>
        <begin position="920"/>
        <end position="929"/>
    </location>
</feature>
<name>A0A411DZ03_OCTVU</name>
<evidence type="ECO:0000259" key="15">
    <source>
        <dbReference type="PROSITE" id="PS50268"/>
    </source>
</evidence>
<feature type="transmembrane region" description="Helical" evidence="13">
    <location>
        <begin position="687"/>
        <end position="711"/>
    </location>
</feature>
<keyword evidence="8 13" id="KW-1133">Transmembrane helix</keyword>
<keyword evidence="5" id="KW-0677">Repeat</keyword>
<dbReference type="InterPro" id="IPR050174">
    <property type="entry name" value="Protocadherin/Cadherin-CA"/>
</dbReference>
<feature type="domain" description="Cadherin" evidence="15">
    <location>
        <begin position="130"/>
        <end position="241"/>
    </location>
</feature>
<protein>
    <submittedName>
        <fullName evidence="16">Protocadherin</fullName>
    </submittedName>
</protein>
<dbReference type="PANTHER" id="PTHR24028">
    <property type="entry name" value="CADHERIN-87A"/>
    <property type="match status" value="1"/>
</dbReference>
<dbReference type="FunFam" id="2.60.40.60:FF:000104">
    <property type="entry name" value="cadherin-23 isoform X1"/>
    <property type="match status" value="1"/>
</dbReference>
<feature type="compositionally biased region" description="Polar residues" evidence="12">
    <location>
        <begin position="896"/>
        <end position="917"/>
    </location>
</feature>
<dbReference type="CDD" id="cd11304">
    <property type="entry name" value="Cadherin_repeat"/>
    <property type="match status" value="6"/>
</dbReference>
<dbReference type="EMBL" id="MK216657">
    <property type="protein sequence ID" value="QBA31125.1"/>
    <property type="molecule type" value="mRNA"/>
</dbReference>
<feature type="domain" description="Cadherin" evidence="15">
    <location>
        <begin position="16"/>
        <end position="129"/>
    </location>
</feature>
<keyword evidence="2" id="KW-1003">Cell membrane</keyword>
<keyword evidence="4 14" id="KW-0732">Signal</keyword>
<evidence type="ECO:0000256" key="9">
    <source>
        <dbReference type="ARBA" id="ARBA00023136"/>
    </source>
</evidence>
<accession>A0A411DZ03</accession>
<dbReference type="FunFam" id="2.60.40.60:FF:000007">
    <property type="entry name" value="Protocadherin alpha 2"/>
    <property type="match status" value="1"/>
</dbReference>
<reference evidence="16" key="1">
    <citation type="journal article" date="2019" name="Front. Physiol.">
        <title>In silico Identification and Expression of Protocadherin Gene Family in Octopus vulgaris.</title>
        <authorList>
            <person name="Styfhals R."/>
            <person name="Seuntjens E."/>
            <person name="Simakov O."/>
            <person name="Sanges R."/>
            <person name="Fiorito G."/>
        </authorList>
    </citation>
    <scope>NUCLEOTIDE SEQUENCE</scope>
    <source>
        <strain evidence="16">C31951_g8_i3</strain>
    </source>
</reference>
<dbReference type="Gene3D" id="2.60.40.60">
    <property type="entry name" value="Cadherins"/>
    <property type="match status" value="6"/>
</dbReference>
<evidence type="ECO:0000256" key="10">
    <source>
        <dbReference type="ARBA" id="ARBA00023180"/>
    </source>
</evidence>
<feature type="signal peptide" evidence="14">
    <location>
        <begin position="1"/>
        <end position="17"/>
    </location>
</feature>
<dbReference type="GO" id="GO:0007156">
    <property type="term" value="P:homophilic cell adhesion via plasma membrane adhesion molecules"/>
    <property type="evidence" value="ECO:0007669"/>
    <property type="project" value="InterPro"/>
</dbReference>
<evidence type="ECO:0000256" key="4">
    <source>
        <dbReference type="ARBA" id="ARBA00022729"/>
    </source>
</evidence>
<sequence>MLVQVSIVMFLLETSFSADITYHIKEGQGPNTIVGDVADDIHVLENVILHKYNHITFSQLQKSGNLNLFNVTKTGKLYTAVILDAESLCKYNTECHSMVDVAVRNKKSFISIIEIKIIISDVNDNSPEFMQDSIKLQFSETDGKGTSKSIPNAFDRDVGFENSKISYQLLRSKDDPFILAVSQKVDGSAELEITSTQMLDREIKATYNLQIIAQDAGTPPRQNTLNVQITVEDENDNQPVFEQNVYNVSIMSSHDQSMPIITLTANDRDVGENGRISYYFASKTSESTKSNFNLNKRTGEISLNQDASLKRKQVYNLYVKAEDGGTPPKSSTAAVIINVINQKNSAPTIDVNFFSEPIEGEITIPEDITVGSFIAYIKVTDENKGEDGNVSCTIDNHLFQLHSLGNMKYKMVIQNPVDRERESKLNLTLICQDKGTPPLKTIKRFSVLVTDFNDVHPQFSKDLFKFLIYENENPNFPVGFIIVTDPDLGPGGQLTYSILNKSKEALPFEISNLGFISATESLDREKCSEYKFKVFVKDNGIPSLNNTADVIVEVVDKNDNPPYFTFPNVNPFSLDVHYHSQNKQDIIVLEASDRDIHMNAFLSYEIIGGNERNLFKINPYSGVLSFTRPIYQSDAGFYSLQFMAKDSGSPILSTVTNLSLTLTTSNKTTTVLTPVHSMSAKKIHINLMIVLLVAAVIFSITLVVSLTICIVRKNNSRNIHHNDGFYNDKYVDYVSREIHPPYDMPVTMETKYGKKTISQATLHKRQHHSGYIDKWKSPSVGLQLHDVSDELYQVTEISHGKDNKKGHLATATDHFSEMSTMSSFTDSGHGGSEADTGYYEELPCFRNDHNTRTSNHADSRNFFLSNPHQPTNYNNTVDLKSFKIGNSNSSSISSNPRQTTQIQKQPSTKSTGGNTFLSKPLPPIPNNYS</sequence>
<keyword evidence="10" id="KW-0325">Glycoprotein</keyword>
<comment type="subcellular location">
    <subcellularLocation>
        <location evidence="1">Cell membrane</location>
        <topology evidence="1">Single-pass type I membrane protein</topology>
    </subcellularLocation>
</comment>
<dbReference type="PRINTS" id="PR00205">
    <property type="entry name" value="CADHERIN"/>
</dbReference>
<keyword evidence="3 13" id="KW-0812">Transmembrane</keyword>
<evidence type="ECO:0000256" key="12">
    <source>
        <dbReference type="SAM" id="MobiDB-lite"/>
    </source>
</evidence>
<evidence type="ECO:0000256" key="8">
    <source>
        <dbReference type="ARBA" id="ARBA00022989"/>
    </source>
</evidence>
<evidence type="ECO:0000256" key="3">
    <source>
        <dbReference type="ARBA" id="ARBA00022692"/>
    </source>
</evidence>
<organism evidence="16">
    <name type="scientific">Octopus vulgaris</name>
    <name type="common">Common octopus</name>
    <dbReference type="NCBI Taxonomy" id="6645"/>
    <lineage>
        <taxon>Eukaryota</taxon>
        <taxon>Metazoa</taxon>
        <taxon>Spiralia</taxon>
        <taxon>Lophotrochozoa</taxon>
        <taxon>Mollusca</taxon>
        <taxon>Cephalopoda</taxon>
        <taxon>Coleoidea</taxon>
        <taxon>Octopodiformes</taxon>
        <taxon>Octopoda</taxon>
        <taxon>Incirrata</taxon>
        <taxon>Octopodidae</taxon>
        <taxon>Octopus</taxon>
    </lineage>
</organism>
<dbReference type="PROSITE" id="PS00232">
    <property type="entry name" value="CADHERIN_1"/>
    <property type="match status" value="2"/>
</dbReference>
<evidence type="ECO:0000256" key="7">
    <source>
        <dbReference type="ARBA" id="ARBA00022889"/>
    </source>
</evidence>
<dbReference type="Pfam" id="PF00028">
    <property type="entry name" value="Cadherin"/>
    <property type="match status" value="5"/>
</dbReference>
<evidence type="ECO:0000256" key="6">
    <source>
        <dbReference type="ARBA" id="ARBA00022837"/>
    </source>
</evidence>
<evidence type="ECO:0000313" key="16">
    <source>
        <dbReference type="EMBL" id="QBA31125.1"/>
    </source>
</evidence>
<evidence type="ECO:0000256" key="5">
    <source>
        <dbReference type="ARBA" id="ARBA00022737"/>
    </source>
</evidence>
<evidence type="ECO:0000256" key="13">
    <source>
        <dbReference type="SAM" id="Phobius"/>
    </source>
</evidence>
<feature type="chain" id="PRO_5019312012" evidence="14">
    <location>
        <begin position="18"/>
        <end position="929"/>
    </location>
</feature>
<evidence type="ECO:0000256" key="14">
    <source>
        <dbReference type="SAM" id="SignalP"/>
    </source>
</evidence>
<keyword evidence="9 13" id="KW-0472">Membrane</keyword>
<dbReference type="GO" id="GO:0005886">
    <property type="term" value="C:plasma membrane"/>
    <property type="evidence" value="ECO:0007669"/>
    <property type="project" value="UniProtKB-SubCell"/>
</dbReference>
<keyword evidence="6 11" id="KW-0106">Calcium</keyword>
<dbReference type="InterPro" id="IPR002126">
    <property type="entry name" value="Cadherin-like_dom"/>
</dbReference>
<feature type="domain" description="Cadherin" evidence="15">
    <location>
        <begin position="356"/>
        <end position="459"/>
    </location>
</feature>
<dbReference type="PROSITE" id="PS50268">
    <property type="entry name" value="CADHERIN_2"/>
    <property type="match status" value="6"/>
</dbReference>
<dbReference type="AlphaFoldDB" id="A0A411DZ03"/>
<evidence type="ECO:0000256" key="11">
    <source>
        <dbReference type="PROSITE-ProRule" id="PRU00043"/>
    </source>
</evidence>
<dbReference type="InterPro" id="IPR020894">
    <property type="entry name" value="Cadherin_CS"/>
</dbReference>
<dbReference type="FunFam" id="2.60.40.60:FF:000002">
    <property type="entry name" value="Protocadherin alpha 2"/>
    <property type="match status" value="1"/>
</dbReference>
<evidence type="ECO:0000256" key="2">
    <source>
        <dbReference type="ARBA" id="ARBA00022475"/>
    </source>
</evidence>